<dbReference type="Gene3D" id="3.30.420.300">
    <property type="entry name" value="2-keto-3-deoxy-galactonokinase, substrate binding domain"/>
    <property type="match status" value="1"/>
</dbReference>
<reference evidence="1 2" key="1">
    <citation type="submission" date="2022-03" db="EMBL/GenBank/DDBJ databases">
        <authorList>
            <person name="Jo J.-H."/>
            <person name="Im W.-T."/>
        </authorList>
    </citation>
    <scope>NUCLEOTIDE SEQUENCE [LARGE SCALE GENOMIC DNA]</scope>
    <source>
        <strain evidence="1 2">SM33</strain>
    </source>
</reference>
<dbReference type="InterPro" id="IPR042257">
    <property type="entry name" value="DGOK_C"/>
</dbReference>
<dbReference type="InterPro" id="IPR042258">
    <property type="entry name" value="DGOK_N"/>
</dbReference>
<comment type="caution">
    <text evidence="1">The sequence shown here is derived from an EMBL/GenBank/DDBJ whole genome shotgun (WGS) entry which is preliminary data.</text>
</comment>
<name>A0ABS9VQ55_9SPHN</name>
<proteinExistence type="predicted"/>
<dbReference type="Pfam" id="PF05035">
    <property type="entry name" value="DGOK"/>
    <property type="match status" value="1"/>
</dbReference>
<evidence type="ECO:0000313" key="2">
    <source>
        <dbReference type="Proteomes" id="UP001203058"/>
    </source>
</evidence>
<organism evidence="1 2">
    <name type="scientific">Sphingomonas telluris</name>
    <dbReference type="NCBI Taxonomy" id="2907998"/>
    <lineage>
        <taxon>Bacteria</taxon>
        <taxon>Pseudomonadati</taxon>
        <taxon>Pseudomonadota</taxon>
        <taxon>Alphaproteobacteria</taxon>
        <taxon>Sphingomonadales</taxon>
        <taxon>Sphingomonadaceae</taxon>
        <taxon>Sphingomonas</taxon>
    </lineage>
</organism>
<dbReference type="Gene3D" id="3.30.420.310">
    <property type="entry name" value="2-keto-3-deoxy-galactonokinase, C-terminal domain"/>
    <property type="match status" value="1"/>
</dbReference>
<dbReference type="InterPro" id="IPR007729">
    <property type="entry name" value="DGOK"/>
</dbReference>
<evidence type="ECO:0000313" key="1">
    <source>
        <dbReference type="EMBL" id="MCH8616547.1"/>
    </source>
</evidence>
<protein>
    <submittedName>
        <fullName evidence="1">2-dehydro-3-deoxygalactonokinase</fullName>
    </submittedName>
</protein>
<gene>
    <name evidence="1" type="ORF">LZ016_10605</name>
</gene>
<dbReference type="CDD" id="cd24012">
    <property type="entry name" value="ASKHA_NBD_KDGal-kinase"/>
    <property type="match status" value="1"/>
</dbReference>
<keyword evidence="2" id="KW-1185">Reference proteome</keyword>
<sequence length="308" mass="33111">MRWADAFIAADWGTTNRRAYLLDGDGNCVDEFEDDKGILSVGKDGFGKDGFGKDGFGKAVGQIRERLGDKPLLLAGMVGSNRGWIEAPYVPCPAGLDDLTAALVWPEEGRTAIVPGVSLVDPDEADVMRGEEVQLLGAFAAGLVSPDALVCHPGTHNKWARLLGGKIARFMTVMTGELFNLLKGHSILSDLLSRPVEPDEAFAHGVRHALANDCLTAELFKIRARVLLGQANAEDASSYGSGLLIGTDVRTGLREGSDSEIVVMGRPELTRLYAEALRIAGRQPREVDGERAFLAGARKIVELIDERS</sequence>
<dbReference type="EMBL" id="JAKZHW010000001">
    <property type="protein sequence ID" value="MCH8616547.1"/>
    <property type="molecule type" value="Genomic_DNA"/>
</dbReference>
<dbReference type="Proteomes" id="UP001203058">
    <property type="component" value="Unassembled WGS sequence"/>
</dbReference>
<accession>A0ABS9VQ55</accession>
<dbReference type="RefSeq" id="WP_241447342.1">
    <property type="nucleotide sequence ID" value="NZ_JAKZHW010000001.1"/>
</dbReference>